<dbReference type="Gene3D" id="1.25.10.10">
    <property type="entry name" value="Leucine-rich Repeat Variant"/>
    <property type="match status" value="2"/>
</dbReference>
<feature type="domain" description="Cytochrome c" evidence="6">
    <location>
        <begin position="841"/>
        <end position="978"/>
    </location>
</feature>
<dbReference type="InterPro" id="IPR013427">
    <property type="entry name" value="Haem-bd_dom_put"/>
</dbReference>
<dbReference type="Gene3D" id="1.10.760.10">
    <property type="entry name" value="Cytochrome c-like domain"/>
    <property type="match status" value="1"/>
</dbReference>
<keyword evidence="2 4" id="KW-0479">Metal-binding</keyword>
<dbReference type="InterPro" id="IPR036909">
    <property type="entry name" value="Cyt_c-like_dom_sf"/>
</dbReference>
<dbReference type="SUPFAM" id="SSF48371">
    <property type="entry name" value="ARM repeat"/>
    <property type="match status" value="1"/>
</dbReference>
<dbReference type="SUPFAM" id="SSF63829">
    <property type="entry name" value="Calcium-dependent phosphotriesterase"/>
    <property type="match status" value="1"/>
</dbReference>
<dbReference type="PANTHER" id="PTHR33546">
    <property type="entry name" value="LARGE, MULTIFUNCTIONAL SECRETED PROTEIN-RELATED"/>
    <property type="match status" value="1"/>
</dbReference>
<dbReference type="InterPro" id="IPR013428">
    <property type="entry name" value="Membrane-bound_put_N"/>
</dbReference>
<evidence type="ECO:0000259" key="6">
    <source>
        <dbReference type="PROSITE" id="PS51007"/>
    </source>
</evidence>
<accession>A0A7V8VBX2</accession>
<evidence type="ECO:0000313" key="7">
    <source>
        <dbReference type="EMBL" id="MBA2225010.1"/>
    </source>
</evidence>
<evidence type="ECO:0000256" key="1">
    <source>
        <dbReference type="ARBA" id="ARBA00022617"/>
    </source>
</evidence>
<dbReference type="EMBL" id="JACEFB010000001">
    <property type="protein sequence ID" value="MBA2225010.1"/>
    <property type="molecule type" value="Genomic_DNA"/>
</dbReference>
<keyword evidence="1 4" id="KW-0349">Heme</keyword>
<organism evidence="7 8">
    <name type="scientific">Thermogemmata fonticola</name>
    <dbReference type="NCBI Taxonomy" id="2755323"/>
    <lineage>
        <taxon>Bacteria</taxon>
        <taxon>Pseudomonadati</taxon>
        <taxon>Planctomycetota</taxon>
        <taxon>Planctomycetia</taxon>
        <taxon>Gemmatales</taxon>
        <taxon>Gemmataceae</taxon>
        <taxon>Thermogemmata</taxon>
    </lineage>
</organism>
<dbReference type="PANTHER" id="PTHR33546:SF1">
    <property type="entry name" value="LARGE, MULTIFUNCTIONAL SECRETED PROTEIN"/>
    <property type="match status" value="1"/>
</dbReference>
<dbReference type="GO" id="GO:0020037">
    <property type="term" value="F:heme binding"/>
    <property type="evidence" value="ECO:0007669"/>
    <property type="project" value="InterPro"/>
</dbReference>
<dbReference type="InterPro" id="IPR011042">
    <property type="entry name" value="6-blade_b-propeller_TolB-like"/>
</dbReference>
<evidence type="ECO:0000256" key="4">
    <source>
        <dbReference type="PROSITE-ProRule" id="PRU00433"/>
    </source>
</evidence>
<dbReference type="RefSeq" id="WP_194536416.1">
    <property type="nucleotide sequence ID" value="NZ_JACEFB010000001.1"/>
</dbReference>
<comment type="caution">
    <text evidence="7">The sequence shown here is derived from an EMBL/GenBank/DDBJ whole genome shotgun (WGS) entry which is preliminary data.</text>
</comment>
<dbReference type="GO" id="GO:0046872">
    <property type="term" value="F:metal ion binding"/>
    <property type="evidence" value="ECO:0007669"/>
    <property type="project" value="UniProtKB-KW"/>
</dbReference>
<keyword evidence="8" id="KW-1185">Reference proteome</keyword>
<proteinExistence type="predicted"/>
<dbReference type="InterPro" id="IPR011989">
    <property type="entry name" value="ARM-like"/>
</dbReference>
<evidence type="ECO:0000256" key="5">
    <source>
        <dbReference type="SAM" id="MobiDB-lite"/>
    </source>
</evidence>
<dbReference type="Gene3D" id="2.120.10.30">
    <property type="entry name" value="TolB, C-terminal domain"/>
    <property type="match status" value="1"/>
</dbReference>
<dbReference type="Pfam" id="PF13646">
    <property type="entry name" value="HEAT_2"/>
    <property type="match status" value="1"/>
</dbReference>
<feature type="region of interest" description="Disordered" evidence="5">
    <location>
        <begin position="24"/>
        <end position="45"/>
    </location>
</feature>
<dbReference type="Pfam" id="PF23500">
    <property type="entry name" value="DUF7133"/>
    <property type="match status" value="1"/>
</dbReference>
<dbReference type="InterPro" id="IPR009056">
    <property type="entry name" value="Cyt_c-like_dom"/>
</dbReference>
<dbReference type="SUPFAM" id="SSF46626">
    <property type="entry name" value="Cytochrome c"/>
    <property type="match status" value="1"/>
</dbReference>
<dbReference type="NCBIfam" id="TIGR02604">
    <property type="entry name" value="Piru_Ver_Nterm"/>
    <property type="match status" value="1"/>
</dbReference>
<dbReference type="InterPro" id="IPR055557">
    <property type="entry name" value="DUF7133"/>
</dbReference>
<protein>
    <submittedName>
        <fullName evidence="7">C-type cytochrome</fullName>
    </submittedName>
</protein>
<dbReference type="AlphaFoldDB" id="A0A7V8VBX2"/>
<dbReference type="InterPro" id="IPR016024">
    <property type="entry name" value="ARM-type_fold"/>
</dbReference>
<keyword evidence="3 4" id="KW-0408">Iron</keyword>
<evidence type="ECO:0000256" key="2">
    <source>
        <dbReference type="ARBA" id="ARBA00022723"/>
    </source>
</evidence>
<evidence type="ECO:0000256" key="3">
    <source>
        <dbReference type="ARBA" id="ARBA00023004"/>
    </source>
</evidence>
<dbReference type="NCBIfam" id="TIGR02603">
    <property type="entry name" value="CxxCH_TIGR02603"/>
    <property type="match status" value="1"/>
</dbReference>
<dbReference type="GO" id="GO:0009055">
    <property type="term" value="F:electron transfer activity"/>
    <property type="evidence" value="ECO:0007669"/>
    <property type="project" value="InterPro"/>
</dbReference>
<dbReference type="PROSITE" id="PS51007">
    <property type="entry name" value="CYTC"/>
    <property type="match status" value="1"/>
</dbReference>
<evidence type="ECO:0000313" key="8">
    <source>
        <dbReference type="Proteomes" id="UP000542342"/>
    </source>
</evidence>
<gene>
    <name evidence="7" type="ORF">H0921_02420</name>
</gene>
<name>A0A7V8VBX2_9BACT</name>
<dbReference type="Proteomes" id="UP000542342">
    <property type="component" value="Unassembled WGS sequence"/>
</dbReference>
<sequence length="978" mass="109481">MRALPPIVVLIGAVCAVLGYAHPGTGGNQTEGEGRSSKAASAPKAEWPRVLDERLEIRRVIAAPEIVHPIAIDCDAQGHLLVIESHTHFRPSNYRGPQFDRVRRLQDTNGDGQIDRITTFFEGTTATMDLAVHPDGSVYVATRNEILRLRDRDGDGQADEKVRLVFLDTPGNYPHNGLCGLCFDAQGDLYFGLGENLGEPYTLRGADGLTLKGGGEGGNIYHCTAEGKNLRRVATGFWNPFGIGRDVFDRLLVVDNDPDASPPCRLLHLVEGGDYGYQFCYGRSGRHPFQAWNGELPGTLPYISGTGESPCEVLFYDSDGLPEEYRGTWLVPIWAEHRLECYLLQRRGASFSAERRVLVQGGNNFFPAGLTIAPDGSVYLSDWGSRSYELHGQGAIWHIRRKGASAPIRPARPEHAILSKDRRTREQAARQLRQTPEGHRLLRQQLQAEDVHVQATALTALCQAGEGADLLVPLVHNPSENLRELAMRRLLKLSPPLPADKWAEVLEEQPPAVLALAIADPQVPVSLDMLRSWVGGPDPFLRHAAILRLAREERLRKEWHQLKPRLPEERVALLLADRASTAADRLQRLPEYLRDRDPQVQFLAVKWVSDEKLIAYRSHILELIPYSSMDSRSYRGEEVNLRLFTALHTALARLDGKAVDEKALADAFFQSVKNSATPPNLRRAALQALPASYKPLTTQQLLPWLSEPDERWQIEVLRLLKERGDKQAIKAVYALAADPRQSPSVRCQAILTLSALTTQSKYFLSLVGDSRPEVAQEALRALTGARLSAEERQQLQKLAQEKLELEPFVRRVLGEKDLSERRRPAPQDIDGWMRFWRLGPGDPQAGRRVFESPRLAGCFKCHRVEGRGNTIGPDLSLIGRVEPRALWEALLQPSAVVAPRYQTWQLITADERTRLGVLAGTHYDQVEFIDENGQRYMLRSTDIVSMRAVPQSIMPEGLLDLLTDQEIRDLMAYLMSRQ</sequence>
<reference evidence="7 8" key="1">
    <citation type="submission" date="2020-07" db="EMBL/GenBank/DDBJ databases">
        <title>Thermogemmata thermophila gen. nov., sp. nov., a novel moderate thermophilic planctomycete from a Kamchatka hot spring.</title>
        <authorList>
            <person name="Elcheninov A.G."/>
            <person name="Podosokorskaya O.A."/>
            <person name="Kovaleva O.L."/>
            <person name="Novikov A."/>
            <person name="Bonch-Osmolovskaya E.A."/>
            <person name="Toshchakov S.V."/>
            <person name="Kublanov I.V."/>
        </authorList>
    </citation>
    <scope>NUCLEOTIDE SEQUENCE [LARGE SCALE GENOMIC DNA]</scope>
    <source>
        <strain evidence="7 8">2918</strain>
    </source>
</reference>